<dbReference type="SUPFAM" id="SSF46934">
    <property type="entry name" value="UBA-like"/>
    <property type="match status" value="1"/>
</dbReference>
<feature type="region of interest" description="Disordered" evidence="6">
    <location>
        <begin position="1407"/>
        <end position="1429"/>
    </location>
</feature>
<evidence type="ECO:0000256" key="7">
    <source>
        <dbReference type="SAM" id="Phobius"/>
    </source>
</evidence>
<dbReference type="GO" id="GO:0045010">
    <property type="term" value="P:actin nucleation"/>
    <property type="evidence" value="ECO:0007669"/>
    <property type="project" value="InterPro"/>
</dbReference>
<feature type="domain" description="FH2" evidence="12">
    <location>
        <begin position="508"/>
        <end position="932"/>
    </location>
</feature>
<dbReference type="Pfam" id="PF00270">
    <property type="entry name" value="DEAD"/>
    <property type="match status" value="1"/>
</dbReference>
<dbReference type="InterPro" id="IPR036388">
    <property type="entry name" value="WH-like_DNA-bd_sf"/>
</dbReference>
<dbReference type="InterPro" id="IPR014001">
    <property type="entry name" value="Helicase_ATP-bd"/>
</dbReference>
<evidence type="ECO:0000259" key="10">
    <source>
        <dbReference type="PROSITE" id="PS51192"/>
    </source>
</evidence>
<dbReference type="SUPFAM" id="SSF101447">
    <property type="entry name" value="Formin homology 2 domain (FH2 domain)"/>
    <property type="match status" value="1"/>
</dbReference>
<feature type="transmembrane region" description="Helical" evidence="7">
    <location>
        <begin position="158"/>
        <end position="180"/>
    </location>
</feature>
<dbReference type="PROSITE" id="PS50030">
    <property type="entry name" value="UBA"/>
    <property type="match status" value="1"/>
</dbReference>
<reference evidence="14" key="1">
    <citation type="journal article" date="2019" name="Gigascience">
        <title>De novo genome assembly of the endangered Acer yangbiense, a plant species with extremely small populations endemic to Yunnan Province, China.</title>
        <authorList>
            <person name="Yang J."/>
            <person name="Wariss H.M."/>
            <person name="Tao L."/>
            <person name="Zhang R."/>
            <person name="Yun Q."/>
            <person name="Hollingsworth P."/>
            <person name="Dao Z."/>
            <person name="Luo G."/>
            <person name="Guo H."/>
            <person name="Ma Y."/>
            <person name="Sun W."/>
        </authorList>
    </citation>
    <scope>NUCLEOTIDE SEQUENCE [LARGE SCALE GENOMIC DNA]</scope>
    <source>
        <strain evidence="14">cv. br00</strain>
    </source>
</reference>
<feature type="transmembrane region" description="Helical" evidence="7">
    <location>
        <begin position="1875"/>
        <end position="1896"/>
    </location>
</feature>
<dbReference type="InterPro" id="IPR015425">
    <property type="entry name" value="FH2_Formin"/>
</dbReference>
<dbReference type="InterPro" id="IPR015940">
    <property type="entry name" value="UBA"/>
</dbReference>
<dbReference type="Gene3D" id="1.10.10.10">
    <property type="entry name" value="Winged helix-like DNA-binding domain superfamily/Winged helix DNA-binding domain"/>
    <property type="match status" value="1"/>
</dbReference>
<accession>A0A5N5MPX1</accession>
<dbReference type="SUPFAM" id="SSF52540">
    <property type="entry name" value="P-loop containing nucleoside triphosphate hydrolases"/>
    <property type="match status" value="1"/>
</dbReference>
<feature type="domain" description="Helicase ATP-binding" evidence="10">
    <location>
        <begin position="1145"/>
        <end position="1321"/>
    </location>
</feature>
<evidence type="ECO:0000256" key="2">
    <source>
        <dbReference type="ARBA" id="ARBA00022840"/>
    </source>
</evidence>
<gene>
    <name evidence="13" type="ORF">DKX38_007130</name>
</gene>
<feature type="region of interest" description="Disordered" evidence="6">
    <location>
        <begin position="196"/>
        <end position="217"/>
    </location>
</feature>
<dbReference type="InterPro" id="IPR004589">
    <property type="entry name" value="DNA_helicase_ATP-dep_RecQ"/>
</dbReference>
<dbReference type="Gene3D" id="3.40.50.300">
    <property type="entry name" value="P-loop containing nucleotide triphosphate hydrolases"/>
    <property type="match status" value="2"/>
</dbReference>
<dbReference type="EMBL" id="VDCV01000005">
    <property type="protein sequence ID" value="KAB5556221.1"/>
    <property type="molecule type" value="Genomic_DNA"/>
</dbReference>
<feature type="compositionally biased region" description="Low complexity" evidence="6">
    <location>
        <begin position="1019"/>
        <end position="1030"/>
    </location>
</feature>
<evidence type="ECO:0000259" key="11">
    <source>
        <dbReference type="PROSITE" id="PS51194"/>
    </source>
</evidence>
<dbReference type="Gene3D" id="1.10.8.10">
    <property type="entry name" value="DNA helicase RuvA subunit, C-terminal domain"/>
    <property type="match status" value="1"/>
</dbReference>
<feature type="compositionally biased region" description="Polar residues" evidence="6">
    <location>
        <begin position="418"/>
        <end position="437"/>
    </location>
</feature>
<evidence type="ECO:0000256" key="1">
    <source>
        <dbReference type="ARBA" id="ARBA00022741"/>
    </source>
</evidence>
<keyword evidence="14" id="KW-1185">Reference proteome</keyword>
<feature type="region of interest" description="Disordered" evidence="6">
    <location>
        <begin position="359"/>
        <end position="378"/>
    </location>
</feature>
<feature type="signal peptide" evidence="8">
    <location>
        <begin position="1"/>
        <end position="27"/>
    </location>
</feature>
<feature type="domain" description="UBA" evidence="9">
    <location>
        <begin position="973"/>
        <end position="1007"/>
    </location>
</feature>
<dbReference type="InterPro" id="IPR027417">
    <property type="entry name" value="P-loop_NTPase"/>
</dbReference>
<organism evidence="13 14">
    <name type="scientific">Salix brachista</name>
    <dbReference type="NCBI Taxonomy" id="2182728"/>
    <lineage>
        <taxon>Eukaryota</taxon>
        <taxon>Viridiplantae</taxon>
        <taxon>Streptophyta</taxon>
        <taxon>Embryophyta</taxon>
        <taxon>Tracheophyta</taxon>
        <taxon>Spermatophyta</taxon>
        <taxon>Magnoliopsida</taxon>
        <taxon>eudicotyledons</taxon>
        <taxon>Gunneridae</taxon>
        <taxon>Pentapetalae</taxon>
        <taxon>rosids</taxon>
        <taxon>fabids</taxon>
        <taxon>Malpighiales</taxon>
        <taxon>Salicaceae</taxon>
        <taxon>Saliceae</taxon>
        <taxon>Salix</taxon>
    </lineage>
</organism>
<evidence type="ECO:0000256" key="6">
    <source>
        <dbReference type="SAM" id="MobiDB-lite"/>
    </source>
</evidence>
<dbReference type="FunFam" id="1.10.10.10:FF:000782">
    <property type="entry name" value="ATP-dependent DNA helicase"/>
    <property type="match status" value="1"/>
</dbReference>
<keyword evidence="7" id="KW-1133">Transmembrane helix</keyword>
<dbReference type="Pfam" id="PF16124">
    <property type="entry name" value="RecQ_Zn_bind"/>
    <property type="match status" value="1"/>
</dbReference>
<dbReference type="GO" id="GO:0006310">
    <property type="term" value="P:DNA recombination"/>
    <property type="evidence" value="ECO:0007669"/>
    <property type="project" value="InterPro"/>
</dbReference>
<evidence type="ECO:0000256" key="8">
    <source>
        <dbReference type="SAM" id="SignalP"/>
    </source>
</evidence>
<evidence type="ECO:0000259" key="9">
    <source>
        <dbReference type="PROSITE" id="PS50030"/>
    </source>
</evidence>
<dbReference type="Proteomes" id="UP000326939">
    <property type="component" value="Chromosome 5"/>
</dbReference>
<dbReference type="InterPro" id="IPR009060">
    <property type="entry name" value="UBA-like_sf"/>
</dbReference>
<dbReference type="InterPro" id="IPR032284">
    <property type="entry name" value="RecQ_Zn-bd"/>
</dbReference>
<feature type="coiled-coil region" evidence="5">
    <location>
        <begin position="1914"/>
        <end position="1941"/>
    </location>
</feature>
<feature type="domain" description="Helicase C-terminal" evidence="11">
    <location>
        <begin position="1478"/>
        <end position="1648"/>
    </location>
</feature>
<dbReference type="PANTHER" id="PTHR23213:SF177">
    <property type="entry name" value="FORMIN-LIKE PROTEIN 11"/>
    <property type="match status" value="1"/>
</dbReference>
<dbReference type="CDD" id="cd17920">
    <property type="entry name" value="DEXHc_RecQ"/>
    <property type="match status" value="1"/>
</dbReference>
<name>A0A5N5MPX1_9ROSI</name>
<evidence type="ECO:0000256" key="5">
    <source>
        <dbReference type="SAM" id="Coils"/>
    </source>
</evidence>
<sequence>MMFIVTVCMLVLLQGAHLLIYDASVDAQGCIKALGLPLVDTMEESTEDVNDKKRIEKVSGEDENKGKEALIVQKFRALLGLKSSRRRSSSVEFVSPAPSPSATIEAEPPAFAPAPAPAPAPKLPFHVHSYSPMYHNHQASAPQKIWREHKDKSRLQTILIAVLGSAGAAFLVCVLGLFWLSGKFKEHRKKAARIMSMQREKGRSRGKSKFVSSRKSPGKVSLNPALDLLYLNSLEKDLEQRTTYLNRIPETVNTLSNHSTPKTTVHERQESKQELVMKSDSAIASSSSTREIMPVHDDVESVMCESDGGIYSYGDKIIPIDCHSSDDESLHSFVDSRSSNAQLSNASAGNLNDISEIPPSNALKIMPSPSPPPKNPNIQEEILVHDKNFTAQSPPLPRPPPPPPLAWAQRMCMPLSSKSLQSTRMASKASSYSTLPNLSPLRKSGASSGSDRTPRNHLPASPQKSPKPTGALLSIPPPPCPPPFLKGNIGSTSGQRPLPSHLSQYTPLGKDGAPLTKLKPLHWDKVRAAPDQSMVWDKIRSSSFELDEEMIESLFGYNLQSKEKNDEAKSKTPSPSKHVLEPKRLQNIAILSKSTNATAEQVCDALMRGDGLCLQQLEALAKMVPTKEEEAKLFGYKGNINELGSAEKFIRVVLSIPFAFQRVEAMLYRETFEDEVVHLKNSFSMLEEACKELRSSRLFFKLLEAVLKTGNRMNVGTIRGGAKAFKLDALLKLSDVKGTDGKTTLLHFVVQEIIRSEGIRVSDSIMGKFDQKNKTKTVEEREENYRRMGHDLVSGLSTELYNVKKTATIDLDVLASSVSNLSDGMEKLQQLVNKNLLTDEKSRNFVHTTKTFLNYAARNLKELHEDEDRVMLHVREITEYFHGNVSKEEPNPLRIFVIVRDFLGMLDHVCKELRSLKVPGSPNPLAPFRVSICFCPTTFLSHFTDQDLSVTAHTYCVFLFVVMGKAVACDGIVEKLIEMGFESCAAEQAVKEVGPSLDKAVDYILNCSSGRNCEGSGGMSSSSKCSTSSRSGKRMLSGSACSGQKRQSSILEHFRLPRSVKRGMLSSNVSDIMVSGSKVLPLSVNGCEESCLSVECGKAEDVVDGLAVRCKEKVVSGLDWEERANRVLQERFGYSSLKGFQKEALAAWAAHQDCLVLAATGSGKSLCFQIPALLTGKVVVVVSPLISLMHDQCLKLSKHGVSACFLGSGQPDSSVEKKAMRGMYDIIYVCPETILRLIKPLQGLAESRGITLFAIDEVHCVSKWGHDFRPAYRQLSVLRENFSACNLKFLKFNIPIMALTATATIPVRGDVLEVLSMSKETKVVLTSFFRPNLRFLVKTTPKPVHLNLYIASKREEGNRRRGLKSSCIAVKHCRTSSPSSYGKNLSHLIGIYAGKKKSNEKKWSSIGEEVDDCSDNSTDNSISDGDVSAPNGMNRIKDDWCDVDDDELNLTKENGSTASREKEMSIEYLENDVDVFHTVDDWDVACGEFIGQSPCKDQYICESSETVDPSSKIEDRSKILQEPLEEGSTIIYVPTRKETLSITKYLCGFGVKAAAYNASVVVATVAFGMGIDKSNIRRIIHYGWPQSLEAYYQEAGRAGRDGKLAECVLYANLSRTPSLLPSKRSEAQTKHAYKMLSDCFRYGMNTSCCRAKILVEYFGEDFISEECLLCDVCVNGPPEMQNLKEEADILMKVIAACHLSEQNHSFGSYDDICNGFKSKGAVLKPNLRMFITKIREQSQKFCTTDQLWWQGLARIMEGKGYIREGDEKSHVQIRFPEPTKLGLEYLEYDREQPLYVYPEADMQLSVNKQKSNSSFAEWGKGWADPEIRRQRLERKQSNRNPRKPWRTRKSGKMKLDFKTPRGRIAAKLFFKQKKALFMGYSHLIVAIAGFSAAFILRLPILRLRHGQQITEEKLRIIAEVLEHAEERAQKLQERHDHMLGQICSYYLINRDLGDALACARAAMNEAMEFAVRLRDVQMRILINFPDEADLSMLDSPYANAPRPGNN</sequence>
<keyword evidence="2" id="KW-0067">ATP-binding</keyword>
<evidence type="ECO:0000259" key="12">
    <source>
        <dbReference type="PROSITE" id="PS51444"/>
    </source>
</evidence>
<protein>
    <recommendedName>
        <fullName evidence="4">Formin-like protein</fullName>
    </recommendedName>
</protein>
<dbReference type="GO" id="GO:0005524">
    <property type="term" value="F:ATP binding"/>
    <property type="evidence" value="ECO:0007669"/>
    <property type="project" value="UniProtKB-KW"/>
</dbReference>
<dbReference type="Gene3D" id="1.20.58.2220">
    <property type="entry name" value="Formin, FH2 domain"/>
    <property type="match status" value="1"/>
</dbReference>
<dbReference type="InterPro" id="IPR001650">
    <property type="entry name" value="Helicase_C-like"/>
</dbReference>
<evidence type="ECO:0000256" key="4">
    <source>
        <dbReference type="RuleBase" id="RU361260"/>
    </source>
</evidence>
<dbReference type="GO" id="GO:0051015">
    <property type="term" value="F:actin filament binding"/>
    <property type="evidence" value="ECO:0007669"/>
    <property type="project" value="InterPro"/>
</dbReference>
<comment type="similarity">
    <text evidence="3">Belongs to the formin-like family. Class-I subfamily.</text>
</comment>
<dbReference type="Pfam" id="PF00271">
    <property type="entry name" value="Helicase_C"/>
    <property type="match status" value="1"/>
</dbReference>
<keyword evidence="7" id="KW-0812">Transmembrane</keyword>
<dbReference type="InterPro" id="IPR042201">
    <property type="entry name" value="FH2_Formin_sf"/>
</dbReference>
<dbReference type="NCBIfam" id="TIGR00614">
    <property type="entry name" value="recQ_fam"/>
    <property type="match status" value="1"/>
</dbReference>
<dbReference type="PROSITE" id="PS51192">
    <property type="entry name" value="HELICASE_ATP_BIND_1"/>
    <property type="match status" value="1"/>
</dbReference>
<evidence type="ECO:0000313" key="14">
    <source>
        <dbReference type="Proteomes" id="UP000326939"/>
    </source>
</evidence>
<dbReference type="SMART" id="SM00498">
    <property type="entry name" value="FH2"/>
    <property type="match status" value="1"/>
</dbReference>
<dbReference type="Pfam" id="PF02181">
    <property type="entry name" value="FH2"/>
    <property type="match status" value="1"/>
</dbReference>
<dbReference type="SMART" id="SM00490">
    <property type="entry name" value="HELICc"/>
    <property type="match status" value="1"/>
</dbReference>
<dbReference type="GO" id="GO:0003676">
    <property type="term" value="F:nucleic acid binding"/>
    <property type="evidence" value="ECO:0007669"/>
    <property type="project" value="InterPro"/>
</dbReference>
<feature type="compositionally biased region" description="Basic residues" evidence="6">
    <location>
        <begin position="1840"/>
        <end position="1852"/>
    </location>
</feature>
<dbReference type="PANTHER" id="PTHR23213">
    <property type="entry name" value="FORMIN-RELATED"/>
    <property type="match status" value="1"/>
</dbReference>
<dbReference type="FunFam" id="3.40.50.300:FF:001391">
    <property type="entry name" value="ATP-dependent DNA helicase"/>
    <property type="match status" value="1"/>
</dbReference>
<feature type="chain" id="PRO_5024410049" description="Formin-like protein" evidence="8">
    <location>
        <begin position="28"/>
        <end position="2006"/>
    </location>
</feature>
<feature type="region of interest" description="Disordered" evidence="6">
    <location>
        <begin position="1013"/>
        <end position="1044"/>
    </location>
</feature>
<comment type="caution">
    <text evidence="13">The sequence shown here is derived from an EMBL/GenBank/DDBJ whole genome shotgun (WGS) entry which is preliminary data.</text>
</comment>
<dbReference type="InterPro" id="IPR011545">
    <property type="entry name" value="DEAD/DEAH_box_helicase_dom"/>
</dbReference>
<feature type="region of interest" description="Disordered" evidence="6">
    <location>
        <begin position="1829"/>
        <end position="1852"/>
    </location>
</feature>
<keyword evidence="7" id="KW-0472">Membrane</keyword>
<dbReference type="SMART" id="SM00487">
    <property type="entry name" value="DEXDc"/>
    <property type="match status" value="1"/>
</dbReference>
<proteinExistence type="inferred from homology"/>
<evidence type="ECO:0000256" key="3">
    <source>
        <dbReference type="ARBA" id="ARBA00025793"/>
    </source>
</evidence>
<dbReference type="PROSITE" id="PS51444">
    <property type="entry name" value="FH2"/>
    <property type="match status" value="1"/>
</dbReference>
<feature type="region of interest" description="Disordered" evidence="6">
    <location>
        <begin position="418"/>
        <end position="476"/>
    </location>
</feature>
<evidence type="ECO:0000313" key="13">
    <source>
        <dbReference type="EMBL" id="KAB5556221.1"/>
    </source>
</evidence>
<keyword evidence="8" id="KW-0732">Signal</keyword>
<dbReference type="InterPro" id="IPR027643">
    <property type="entry name" value="Formin-like_plant"/>
</dbReference>
<dbReference type="PROSITE" id="PS51194">
    <property type="entry name" value="HELICASE_CTER"/>
    <property type="match status" value="1"/>
</dbReference>
<keyword evidence="5" id="KW-0175">Coiled coil</keyword>
<keyword evidence="1" id="KW-0547">Nucleotide-binding</keyword>
<dbReference type="GO" id="GO:0004386">
    <property type="term" value="F:helicase activity"/>
    <property type="evidence" value="ECO:0007669"/>
    <property type="project" value="InterPro"/>
</dbReference>